<dbReference type="SUPFAM" id="SSF103473">
    <property type="entry name" value="MFS general substrate transporter"/>
    <property type="match status" value="1"/>
</dbReference>
<feature type="transmembrane region" description="Helical" evidence="7">
    <location>
        <begin position="243"/>
        <end position="263"/>
    </location>
</feature>
<keyword evidence="2" id="KW-0813">Transport</keyword>
<evidence type="ECO:0000256" key="2">
    <source>
        <dbReference type="ARBA" id="ARBA00022448"/>
    </source>
</evidence>
<dbReference type="InterPro" id="IPR010290">
    <property type="entry name" value="TM_effector"/>
</dbReference>
<gene>
    <name evidence="9" type="ORF">GCM10009744_44490</name>
</gene>
<evidence type="ECO:0000256" key="5">
    <source>
        <dbReference type="ARBA" id="ARBA00022989"/>
    </source>
</evidence>
<evidence type="ECO:0000256" key="7">
    <source>
        <dbReference type="SAM" id="Phobius"/>
    </source>
</evidence>
<dbReference type="InterPro" id="IPR036259">
    <property type="entry name" value="MFS_trans_sf"/>
</dbReference>
<reference evidence="9 10" key="1">
    <citation type="journal article" date="2019" name="Int. J. Syst. Evol. Microbiol.">
        <title>The Global Catalogue of Microorganisms (GCM) 10K type strain sequencing project: providing services to taxonomists for standard genome sequencing and annotation.</title>
        <authorList>
            <consortium name="The Broad Institute Genomics Platform"/>
            <consortium name="The Broad Institute Genome Sequencing Center for Infectious Disease"/>
            <person name="Wu L."/>
            <person name="Ma J."/>
        </authorList>
    </citation>
    <scope>NUCLEOTIDE SEQUENCE [LARGE SCALE GENOMIC DNA]</scope>
    <source>
        <strain evidence="9 10">JCM 14306</strain>
    </source>
</reference>
<keyword evidence="5 7" id="KW-1133">Transmembrane helix</keyword>
<proteinExistence type="predicted"/>
<evidence type="ECO:0000256" key="1">
    <source>
        <dbReference type="ARBA" id="ARBA00004651"/>
    </source>
</evidence>
<evidence type="ECO:0000259" key="8">
    <source>
        <dbReference type="PROSITE" id="PS50850"/>
    </source>
</evidence>
<feature type="transmembrane region" description="Helical" evidence="7">
    <location>
        <begin position="33"/>
        <end position="53"/>
    </location>
</feature>
<feature type="transmembrane region" description="Helical" evidence="7">
    <location>
        <begin position="207"/>
        <end position="223"/>
    </location>
</feature>
<feature type="transmembrane region" description="Helical" evidence="7">
    <location>
        <begin position="160"/>
        <end position="177"/>
    </location>
</feature>
<keyword evidence="6 7" id="KW-0472">Membrane</keyword>
<feature type="domain" description="Major facilitator superfamily (MFS) profile" evidence="8">
    <location>
        <begin position="1"/>
        <end position="384"/>
    </location>
</feature>
<dbReference type="Gene3D" id="1.20.1250.20">
    <property type="entry name" value="MFS general substrate transporter like domains"/>
    <property type="match status" value="1"/>
</dbReference>
<evidence type="ECO:0000256" key="6">
    <source>
        <dbReference type="ARBA" id="ARBA00023136"/>
    </source>
</evidence>
<dbReference type="PANTHER" id="PTHR23513:SF11">
    <property type="entry name" value="STAPHYLOFERRIN A TRANSPORTER"/>
    <property type="match status" value="1"/>
</dbReference>
<feature type="transmembrane region" description="Helical" evidence="7">
    <location>
        <begin position="352"/>
        <end position="376"/>
    </location>
</feature>
<feature type="transmembrane region" description="Helical" evidence="7">
    <location>
        <begin position="275"/>
        <end position="302"/>
    </location>
</feature>
<dbReference type="CDD" id="cd06173">
    <property type="entry name" value="MFS_MefA_like"/>
    <property type="match status" value="1"/>
</dbReference>
<organism evidence="9 10">
    <name type="scientific">Kribbella alba</name>
    <dbReference type="NCBI Taxonomy" id="190197"/>
    <lineage>
        <taxon>Bacteria</taxon>
        <taxon>Bacillati</taxon>
        <taxon>Actinomycetota</taxon>
        <taxon>Actinomycetes</taxon>
        <taxon>Propionibacteriales</taxon>
        <taxon>Kribbellaceae</taxon>
        <taxon>Kribbella</taxon>
    </lineage>
</organism>
<comment type="subcellular location">
    <subcellularLocation>
        <location evidence="1">Cell membrane</location>
        <topology evidence="1">Multi-pass membrane protein</topology>
    </subcellularLocation>
</comment>
<dbReference type="PROSITE" id="PS50850">
    <property type="entry name" value="MFS"/>
    <property type="match status" value="1"/>
</dbReference>
<keyword evidence="4 7" id="KW-0812">Transmembrane</keyword>
<dbReference type="Proteomes" id="UP001501319">
    <property type="component" value="Unassembled WGS sequence"/>
</dbReference>
<feature type="transmembrane region" description="Helical" evidence="7">
    <location>
        <begin position="65"/>
        <end position="88"/>
    </location>
</feature>
<evidence type="ECO:0000313" key="10">
    <source>
        <dbReference type="Proteomes" id="UP001501319"/>
    </source>
</evidence>
<evidence type="ECO:0000256" key="3">
    <source>
        <dbReference type="ARBA" id="ARBA00022475"/>
    </source>
</evidence>
<dbReference type="InterPro" id="IPR020846">
    <property type="entry name" value="MFS_dom"/>
</dbReference>
<protein>
    <submittedName>
        <fullName evidence="9">MFS transporter</fullName>
    </submittedName>
</protein>
<dbReference type="PANTHER" id="PTHR23513">
    <property type="entry name" value="INTEGRAL MEMBRANE EFFLUX PROTEIN-RELATED"/>
    <property type="match status" value="1"/>
</dbReference>
<sequence>MRLWVVANTLSNAGAWMQMVAQNLLVLRLTGSVAITGVSLSVQALPGIVLGVAGGSLVDRWPRRLTAGLGQLAMATIAFATAGLAALGALNVPLLMMFGLLTGIVATVDGPACTLLGNDLVPRRDVPSAIAVGSVAGNVGRLAGTAAGAVVAAIGIPLAYAANGISFLLVALTIPLLKLADVAPEGPVEVAAPGGARDGLRYLARHRTLLALVGIGALTSLLGRNYSLSMAALVTGPLHATGSAYGLVAAALAVGGIAGSIVAGRLRQPRLRNVVLLSAIAAGLQVLTGVAPLVAVLVGVVIPMAAAEAAAATTTATMLQTVPPRELRGRVLGAWRTASTGWGLAGPSVLGLILQFAGARGGLIAGGVTVVALLALGRVAYRRWRTGDAAELSGPARQADFATAA</sequence>
<evidence type="ECO:0000313" key="9">
    <source>
        <dbReference type="EMBL" id="GAA1648223.1"/>
    </source>
</evidence>
<dbReference type="Pfam" id="PF05977">
    <property type="entry name" value="MFS_3"/>
    <property type="match status" value="1"/>
</dbReference>
<dbReference type="EMBL" id="BAAANE010000007">
    <property type="protein sequence ID" value="GAA1648223.1"/>
    <property type="molecule type" value="Genomic_DNA"/>
</dbReference>
<evidence type="ECO:0000256" key="4">
    <source>
        <dbReference type="ARBA" id="ARBA00022692"/>
    </source>
</evidence>
<keyword evidence="10" id="KW-1185">Reference proteome</keyword>
<accession>A0ABN2FJN0</accession>
<name>A0ABN2FJN0_9ACTN</name>
<comment type="caution">
    <text evidence="9">The sequence shown here is derived from an EMBL/GenBank/DDBJ whole genome shotgun (WGS) entry which is preliminary data.</text>
</comment>
<keyword evidence="3" id="KW-1003">Cell membrane</keyword>